<proteinExistence type="predicted"/>
<gene>
    <name evidence="2" type="ORF">C7V51_14875</name>
</gene>
<protein>
    <submittedName>
        <fullName evidence="2">Uncharacterized protein</fullName>
    </submittedName>
</protein>
<feature type="compositionally biased region" description="Polar residues" evidence="1">
    <location>
        <begin position="1"/>
        <end position="14"/>
    </location>
</feature>
<evidence type="ECO:0000256" key="1">
    <source>
        <dbReference type="SAM" id="MobiDB-lite"/>
    </source>
</evidence>
<name>A0AAD1ENY7_9MICO</name>
<feature type="region of interest" description="Disordered" evidence="1">
    <location>
        <begin position="1"/>
        <end position="20"/>
    </location>
</feature>
<evidence type="ECO:0000313" key="3">
    <source>
        <dbReference type="Proteomes" id="UP000283946"/>
    </source>
</evidence>
<evidence type="ECO:0000313" key="2">
    <source>
        <dbReference type="EMBL" id="AZZ57014.1"/>
    </source>
</evidence>
<organism evidence="2 3">
    <name type="scientific">Rathayibacter iranicus</name>
    <dbReference type="NCBI Taxonomy" id="59737"/>
    <lineage>
        <taxon>Bacteria</taxon>
        <taxon>Bacillati</taxon>
        <taxon>Actinomycetota</taxon>
        <taxon>Actinomycetes</taxon>
        <taxon>Micrococcales</taxon>
        <taxon>Microbacteriaceae</taxon>
        <taxon>Rathayibacter</taxon>
    </lineage>
</organism>
<feature type="compositionally biased region" description="Basic and acidic residues" evidence="1">
    <location>
        <begin position="98"/>
        <end position="108"/>
    </location>
</feature>
<dbReference type="KEGG" id="ria:C7V51_14875"/>
<accession>A0AAD1ENY7</accession>
<dbReference type="EMBL" id="CP028130">
    <property type="protein sequence ID" value="AZZ57014.1"/>
    <property type="molecule type" value="Genomic_DNA"/>
</dbReference>
<feature type="compositionally biased region" description="Polar residues" evidence="1">
    <location>
        <begin position="84"/>
        <end position="96"/>
    </location>
</feature>
<sequence length="108" mass="11433">MSRDATSPSPTADSTPLRPGDKFCAIVGNETAQWRIVAVLGVRVLAERIDGIGRRSFTLRFVRHQMSPEAHVPVPPATAGATAKSDQAIDTETTDAAEQARDADASSS</sequence>
<dbReference type="Proteomes" id="UP000283946">
    <property type="component" value="Chromosome"/>
</dbReference>
<dbReference type="RefSeq" id="WP_104266226.1">
    <property type="nucleotide sequence ID" value="NZ_CP028130.1"/>
</dbReference>
<reference evidence="2 3" key="1">
    <citation type="submission" date="2018-03" db="EMBL/GenBank/DDBJ databases">
        <title>Bacteriophage NCPPB3778 and a type I-E CRISPR drive the evolution of the US Biological Select Agent, Rathayibacter toxicus.</title>
        <authorList>
            <person name="Davis E.W.II."/>
            <person name="Tabima J.F."/>
            <person name="Weisberg A.J."/>
            <person name="Dantas Lopes L."/>
            <person name="Wiseman M.S."/>
            <person name="Wiseman M.S."/>
            <person name="Pupko T."/>
            <person name="Belcher M.S."/>
            <person name="Sechler A.J."/>
            <person name="Tancos M.A."/>
            <person name="Schroeder B.K."/>
            <person name="Murray T.D."/>
            <person name="Luster D.G."/>
            <person name="Schneider W.L."/>
            <person name="Rogers E."/>
            <person name="Andreote F.D."/>
            <person name="Grunwald N.J."/>
            <person name="Putnam M.L."/>
            <person name="Chang J.H."/>
        </authorList>
    </citation>
    <scope>NUCLEOTIDE SEQUENCE [LARGE SCALE GENOMIC DNA]</scope>
    <source>
        <strain evidence="2 3">NCCPB 2253</strain>
    </source>
</reference>
<feature type="region of interest" description="Disordered" evidence="1">
    <location>
        <begin position="70"/>
        <end position="108"/>
    </location>
</feature>
<dbReference type="AlphaFoldDB" id="A0AAD1ENY7"/>